<comment type="similarity">
    <text evidence="1 2">Belongs to the NPR3 family.</text>
</comment>
<dbReference type="VEuPathDB" id="VectorBase:PHUM299500"/>
<dbReference type="Proteomes" id="UP000009046">
    <property type="component" value="Unassembled WGS sequence"/>
</dbReference>
<feature type="domain" description="GATOR1 complex protein NPRL3 C-terminal HTH" evidence="3">
    <location>
        <begin position="487"/>
        <end position="548"/>
    </location>
</feature>
<dbReference type="InterPro" id="IPR056603">
    <property type="entry name" value="HTH_NPRL3"/>
</dbReference>
<dbReference type="Pfam" id="PF24064">
    <property type="entry name" value="HTH_NPRL3"/>
    <property type="match status" value="1"/>
</dbReference>
<gene>
    <name evidence="5" type="primary">8229796</name>
    <name evidence="4" type="ORF">Phum_PHUM299500</name>
</gene>
<dbReference type="InterPro" id="IPR005365">
    <property type="entry name" value="Npr3"/>
</dbReference>
<dbReference type="GO" id="GO:1904262">
    <property type="term" value="P:negative regulation of TORC1 signaling"/>
    <property type="evidence" value="ECO:0007669"/>
    <property type="project" value="TreeGrafter"/>
</dbReference>
<dbReference type="InParanoid" id="E0VM18"/>
<comment type="subcellular location">
    <subcellularLocation>
        <location evidence="2">Lysosome</location>
    </subcellularLocation>
</comment>
<dbReference type="KEGG" id="phu:Phum_PHUM299500"/>
<reference evidence="4" key="2">
    <citation type="submission" date="2007-04" db="EMBL/GenBank/DDBJ databases">
        <title>The genome of the human body louse.</title>
        <authorList>
            <consortium name="The Human Body Louse Genome Consortium"/>
            <person name="Kirkness E."/>
            <person name="Walenz B."/>
            <person name="Hass B."/>
            <person name="Bruggner R."/>
            <person name="Strausberg R."/>
        </authorList>
    </citation>
    <scope>NUCLEOTIDE SEQUENCE</scope>
    <source>
        <strain evidence="4">USDA</strain>
    </source>
</reference>
<dbReference type="Pfam" id="PF03666">
    <property type="entry name" value="NPR3"/>
    <property type="match status" value="1"/>
</dbReference>
<dbReference type="GO" id="GO:0038202">
    <property type="term" value="P:TORC1 signaling"/>
    <property type="evidence" value="ECO:0007669"/>
    <property type="project" value="TreeGrafter"/>
</dbReference>
<keyword evidence="2" id="KW-0732">Signal</keyword>
<proteinExistence type="inferred from homology"/>
<dbReference type="AlphaFoldDB" id="E0VM18"/>
<keyword evidence="2" id="KW-0458">Lysosome</keyword>
<dbReference type="STRING" id="121224.E0VM18"/>
<dbReference type="FunCoup" id="E0VM18">
    <property type="interactions" value="1297"/>
</dbReference>
<sequence length="566" mass="64567">MEVNPLSVILVKSDSKGDRLLFRYPFSSDKKPVKNQKLNKKNPYALIFNEDLLQPSSLLTSNVVKGNLTGLTDELLSKLFAVKPELYERKFELKINDVRFVGHPTLFHSGLDRNDRSIGNIQSVNHSDIPSAILINTVFALHSYASHSIVKCYYDLSKRIGTALKHEEKRCCYVTNQTKVMIAAHDEIAQRIADTTDGNCESPFELILCRSSLAKDLKKVYDNLISTGLVHIRINKWIEVSFCLPQKVHQISPVKRGFLVEPNVIDKCLESIRPYHGLLLLVDPIELFESSPPDSSPALLRLIQFYSPLKSLQALAADADITLMHVFQLTGHMVYWAQAMVIYPICENNIYVVAPEAPTHASSSLVERFNEKFPGENLLQLMSEFSLPTSLSQKLTPLVPQLQQRQLIQMIAWMLQHRLLFQLHTYIHFMPGSNGQPTKFNTKGNLELESKNQKSKLNTSYNNFSLNHEEEKSSIVKKLLIEYFNQEERDAICSVPASSNSDDLYLLISMFAKGYLSGKHHIEEIMYSMNIKRCHLLQIFDKFKDILVTCEMEDPAISIFYSRHLC</sequence>
<name>E0VM18_PEDHC</name>
<organism>
    <name type="scientific">Pediculus humanus subsp. corporis</name>
    <name type="common">Body louse</name>
    <dbReference type="NCBI Taxonomy" id="121224"/>
    <lineage>
        <taxon>Eukaryota</taxon>
        <taxon>Metazoa</taxon>
        <taxon>Ecdysozoa</taxon>
        <taxon>Arthropoda</taxon>
        <taxon>Hexapoda</taxon>
        <taxon>Insecta</taxon>
        <taxon>Pterygota</taxon>
        <taxon>Neoptera</taxon>
        <taxon>Paraneoptera</taxon>
        <taxon>Psocodea</taxon>
        <taxon>Troctomorpha</taxon>
        <taxon>Phthiraptera</taxon>
        <taxon>Anoplura</taxon>
        <taxon>Pediculidae</taxon>
        <taxon>Pediculus</taxon>
    </lineage>
</organism>
<accession>E0VM18</accession>
<reference evidence="4" key="1">
    <citation type="submission" date="2007-04" db="EMBL/GenBank/DDBJ databases">
        <title>Annotation of Pediculus humanus corporis strain USDA.</title>
        <authorList>
            <person name="Kirkness E."/>
            <person name="Hannick L."/>
            <person name="Hass B."/>
            <person name="Bruggner R."/>
            <person name="Lawson D."/>
            <person name="Bidwell S."/>
            <person name="Joardar V."/>
            <person name="Caler E."/>
            <person name="Walenz B."/>
            <person name="Inman J."/>
            <person name="Schobel S."/>
            <person name="Galinsky K."/>
            <person name="Amedeo P."/>
            <person name="Strausberg R."/>
        </authorList>
    </citation>
    <scope>NUCLEOTIDE SEQUENCE</scope>
    <source>
        <strain evidence="4">USDA</strain>
    </source>
</reference>
<dbReference type="RefSeq" id="XP_002427162.1">
    <property type="nucleotide sequence ID" value="XM_002427117.1"/>
</dbReference>
<dbReference type="GO" id="GO:1990130">
    <property type="term" value="C:GATOR1 complex"/>
    <property type="evidence" value="ECO:0007669"/>
    <property type="project" value="UniProtKB-UniRule"/>
</dbReference>
<dbReference type="GO" id="GO:0005764">
    <property type="term" value="C:lysosome"/>
    <property type="evidence" value="ECO:0007669"/>
    <property type="project" value="UniProtKB-SubCell"/>
</dbReference>
<evidence type="ECO:0000259" key="3">
    <source>
        <dbReference type="Pfam" id="PF24064"/>
    </source>
</evidence>
<comment type="function">
    <text evidence="2">As a component of the GATOR1 complex functions as an inhibitor of the amino acid-sensing branch of the TORC1 pathway.</text>
</comment>
<evidence type="ECO:0000256" key="2">
    <source>
        <dbReference type="RuleBase" id="RU368069"/>
    </source>
</evidence>
<dbReference type="GO" id="GO:0034198">
    <property type="term" value="P:cellular response to amino acid starvation"/>
    <property type="evidence" value="ECO:0007669"/>
    <property type="project" value="UniProtKB-UniRule"/>
</dbReference>
<evidence type="ECO:0000256" key="1">
    <source>
        <dbReference type="ARBA" id="ARBA00010546"/>
    </source>
</evidence>
<evidence type="ECO:0000313" key="5">
    <source>
        <dbReference type="EnsemblMetazoa" id="PHUM299500-PA"/>
    </source>
</evidence>
<dbReference type="PANTHER" id="PTHR13153:SF5">
    <property type="entry name" value="GATOR COMPLEX PROTEIN NPRL3"/>
    <property type="match status" value="1"/>
</dbReference>
<dbReference type="EMBL" id="AAZO01003472">
    <property type="status" value="NOT_ANNOTATED_CDS"/>
    <property type="molecule type" value="Genomic_DNA"/>
</dbReference>
<reference evidence="5" key="3">
    <citation type="submission" date="2021-02" db="UniProtKB">
        <authorList>
            <consortium name="EnsemblMetazoa"/>
        </authorList>
    </citation>
    <scope>IDENTIFICATION</scope>
    <source>
        <strain evidence="5">USDA</strain>
    </source>
</reference>
<dbReference type="EnsemblMetazoa" id="PHUM299500-RA">
    <property type="protein sequence ID" value="PHUM299500-PA"/>
    <property type="gene ID" value="PHUM299500"/>
</dbReference>
<dbReference type="eggNOG" id="KOG3830">
    <property type="taxonomic scope" value="Eukaryota"/>
</dbReference>
<dbReference type="PANTHER" id="PTHR13153">
    <property type="entry name" value="CGTHBA PROTEIN -14 GENE PROTEIN"/>
    <property type="match status" value="1"/>
</dbReference>
<dbReference type="EMBL" id="DS235286">
    <property type="protein sequence ID" value="EEB14424.1"/>
    <property type="molecule type" value="Genomic_DNA"/>
</dbReference>
<dbReference type="GeneID" id="8229796"/>
<dbReference type="OrthoDB" id="18648at2759"/>
<dbReference type="HOGENOM" id="CLU_014030_1_0_1"/>
<dbReference type="OMA" id="CNLAFRY"/>
<dbReference type="CTD" id="8229796"/>
<keyword evidence="6" id="KW-1185">Reference proteome</keyword>
<dbReference type="GO" id="GO:0010508">
    <property type="term" value="P:positive regulation of autophagy"/>
    <property type="evidence" value="ECO:0007669"/>
    <property type="project" value="TreeGrafter"/>
</dbReference>
<protein>
    <recommendedName>
        <fullName evidence="2">GATOR complex protein NPRL3</fullName>
    </recommendedName>
    <alternativeName>
        <fullName evidence="2">Nitrogen permease regulator 3-like protein</fullName>
    </alternativeName>
</protein>
<evidence type="ECO:0000313" key="6">
    <source>
        <dbReference type="Proteomes" id="UP000009046"/>
    </source>
</evidence>
<evidence type="ECO:0000313" key="4">
    <source>
        <dbReference type="EMBL" id="EEB14424.1"/>
    </source>
</evidence>